<dbReference type="Proteomes" id="UP000298049">
    <property type="component" value="Chromosome"/>
</dbReference>
<dbReference type="RefSeq" id="WP_136548006.1">
    <property type="nucleotide sequence ID" value="NZ_CP031093.1"/>
</dbReference>
<sequence>MVDFRPLLFANALVLMLLVAAGFSSLQTGSSERLQFATTVESWVQSLRGSSEAATEAAVAAAETEEPSVAAVQPQSDNAAPGPFEDQAPPVNESVTAEVHQPEVQQPENQPPAQSVEPVKPDVIDVELDPPPAQLAEELEILPIEPRPEAAPEPTTASLVVRSNVYNDSVTINGREYGSTRLNLELEPGKYQIVVNKDGHRRWQQTVSLEAGDEQRIFAELEAFTTVQYRDGTWRGGLKTGEGTYEDETGLTYTGEFRDGVFHGQGRAEFPDGRRYDGDWVNGQPDGRGTLRLPNGDIYSGGFANGAYSGEGTLTTDAGDIFTGSWARGSLNGRGTLTAADGMLYVGGFRNGQYHGEGTLTYPDGRHYEGGFADGLFHGKGVLILSDGKKYEGNFMEGKYHGAGDLLNPNGSRITANFRYGEPYGQVRLTTAEGEVFTARSSEPGVCYRENSYRATQCPPMPGW</sequence>
<dbReference type="AlphaFoldDB" id="A0A4P7XG33"/>
<dbReference type="OrthoDB" id="2065331at2"/>
<dbReference type="Pfam" id="PF08308">
    <property type="entry name" value="PEGA"/>
    <property type="match status" value="1"/>
</dbReference>
<keyword evidence="1" id="KW-0677">Repeat</keyword>
<dbReference type="PANTHER" id="PTHR43215">
    <property type="entry name" value="RADIAL SPOKE HEAD 1 HOMOLOG"/>
    <property type="match status" value="1"/>
</dbReference>
<dbReference type="Pfam" id="PF02493">
    <property type="entry name" value="MORN"/>
    <property type="match status" value="8"/>
</dbReference>
<accession>A0A4P7XG33</accession>
<evidence type="ECO:0000256" key="2">
    <source>
        <dbReference type="SAM" id="MobiDB-lite"/>
    </source>
</evidence>
<evidence type="ECO:0000256" key="1">
    <source>
        <dbReference type="ARBA" id="ARBA00022737"/>
    </source>
</evidence>
<dbReference type="InterPro" id="IPR003409">
    <property type="entry name" value="MORN"/>
</dbReference>
<evidence type="ECO:0000313" key="4">
    <source>
        <dbReference type="EMBL" id="QCF25583.1"/>
    </source>
</evidence>
<feature type="region of interest" description="Disordered" evidence="2">
    <location>
        <begin position="61"/>
        <end position="117"/>
    </location>
</feature>
<keyword evidence="5" id="KW-1185">Reference proteome</keyword>
<reference evidence="4 5" key="1">
    <citation type="submission" date="2018-07" db="EMBL/GenBank/DDBJ databases">
        <title>Marsedoiliclastica nanhaica gen. nov. sp. nov., a novel marine hydrocarbonoclastic bacterium isolated from an in-situ enriched hydrocarbon-degrading consortium in deep-sea sediment.</title>
        <authorList>
            <person name="Dong C."/>
            <person name="Ma T."/>
            <person name="Liu R."/>
            <person name="Shao Z."/>
        </authorList>
    </citation>
    <scope>NUCLEOTIDE SEQUENCE [LARGE SCALE GENOMIC DNA]</scope>
    <source>
        <strain evidence="5">soil36-7</strain>
    </source>
</reference>
<protein>
    <submittedName>
        <fullName evidence="4">PEGA domain-containing protein</fullName>
    </submittedName>
</protein>
<dbReference type="PANTHER" id="PTHR43215:SF14">
    <property type="entry name" value="RADIAL SPOKE HEAD 1 HOMOLOG"/>
    <property type="match status" value="1"/>
</dbReference>
<evidence type="ECO:0000313" key="5">
    <source>
        <dbReference type="Proteomes" id="UP000298049"/>
    </source>
</evidence>
<feature type="compositionally biased region" description="Low complexity" evidence="2">
    <location>
        <begin position="61"/>
        <end position="72"/>
    </location>
</feature>
<dbReference type="SUPFAM" id="SSF82185">
    <property type="entry name" value="Histone H3 K4-specific methyltransferase SET7/9 N-terminal domain"/>
    <property type="match status" value="2"/>
</dbReference>
<proteinExistence type="predicted"/>
<gene>
    <name evidence="4" type="ORF">soil367_06425</name>
</gene>
<organism evidence="4 5">
    <name type="scientific">Hydrocarboniclastica marina</name>
    <dbReference type="NCBI Taxonomy" id="2259620"/>
    <lineage>
        <taxon>Bacteria</taxon>
        <taxon>Pseudomonadati</taxon>
        <taxon>Pseudomonadota</taxon>
        <taxon>Gammaproteobacteria</taxon>
        <taxon>Alteromonadales</taxon>
        <taxon>Alteromonadaceae</taxon>
        <taxon>Hydrocarboniclastica</taxon>
    </lineage>
</organism>
<name>A0A4P7XG33_9ALTE</name>
<dbReference type="SMART" id="SM00698">
    <property type="entry name" value="MORN"/>
    <property type="match status" value="8"/>
</dbReference>
<dbReference type="EMBL" id="CP031093">
    <property type="protein sequence ID" value="QCF25583.1"/>
    <property type="molecule type" value="Genomic_DNA"/>
</dbReference>
<feature type="domain" description="PEGA" evidence="3">
    <location>
        <begin position="157"/>
        <end position="222"/>
    </location>
</feature>
<evidence type="ECO:0000259" key="3">
    <source>
        <dbReference type="Pfam" id="PF08308"/>
    </source>
</evidence>
<feature type="compositionally biased region" description="Low complexity" evidence="2">
    <location>
        <begin position="97"/>
        <end position="114"/>
    </location>
</feature>
<dbReference type="KEGG" id="hmi:soil367_06425"/>
<dbReference type="Gene3D" id="2.20.110.10">
    <property type="entry name" value="Histone H3 K4-specific methyltransferase SET7/9 N-terminal domain"/>
    <property type="match status" value="4"/>
</dbReference>
<dbReference type="InterPro" id="IPR013229">
    <property type="entry name" value="PEGA"/>
</dbReference>